<evidence type="ECO:0000256" key="1">
    <source>
        <dbReference type="SAM" id="MobiDB-lite"/>
    </source>
</evidence>
<dbReference type="EMBL" id="OX459956">
    <property type="protein sequence ID" value="CAI9161142.1"/>
    <property type="molecule type" value="Genomic_DNA"/>
</dbReference>
<feature type="compositionally biased region" description="Basic and acidic residues" evidence="1">
    <location>
        <begin position="25"/>
        <end position="41"/>
    </location>
</feature>
<feature type="region of interest" description="Disordered" evidence="1">
    <location>
        <begin position="1"/>
        <end position="119"/>
    </location>
</feature>
<accession>A0ABN8YKP6</accession>
<name>A0ABN8YKP6_RANTA</name>
<feature type="compositionally biased region" description="Basic and acidic residues" evidence="1">
    <location>
        <begin position="104"/>
        <end position="119"/>
    </location>
</feature>
<evidence type="ECO:0000313" key="2">
    <source>
        <dbReference type="EMBL" id="CAI9161142.1"/>
    </source>
</evidence>
<proteinExistence type="predicted"/>
<protein>
    <submittedName>
        <fullName evidence="2">Uncharacterized protein</fullName>
    </submittedName>
</protein>
<reference evidence="2" key="1">
    <citation type="submission" date="2023-04" db="EMBL/GenBank/DDBJ databases">
        <authorList>
            <consortium name="ELIXIR-Norway"/>
        </authorList>
    </citation>
    <scope>NUCLEOTIDE SEQUENCE [LARGE SCALE GENOMIC DNA]</scope>
</reference>
<evidence type="ECO:0000313" key="3">
    <source>
        <dbReference type="Proteomes" id="UP001176941"/>
    </source>
</evidence>
<organism evidence="2 3">
    <name type="scientific">Rangifer tarandus platyrhynchus</name>
    <name type="common">Svalbard reindeer</name>
    <dbReference type="NCBI Taxonomy" id="3082113"/>
    <lineage>
        <taxon>Eukaryota</taxon>
        <taxon>Metazoa</taxon>
        <taxon>Chordata</taxon>
        <taxon>Craniata</taxon>
        <taxon>Vertebrata</taxon>
        <taxon>Euteleostomi</taxon>
        <taxon>Mammalia</taxon>
        <taxon>Eutheria</taxon>
        <taxon>Laurasiatheria</taxon>
        <taxon>Artiodactyla</taxon>
        <taxon>Ruminantia</taxon>
        <taxon>Pecora</taxon>
        <taxon>Cervidae</taxon>
        <taxon>Odocoileinae</taxon>
        <taxon>Rangifer</taxon>
    </lineage>
</organism>
<feature type="compositionally biased region" description="Basic and acidic residues" evidence="1">
    <location>
        <begin position="83"/>
        <end position="93"/>
    </location>
</feature>
<sequence>MRRGHTIVSPDGRARDPQDTATGPREADRGPDPRSGEHIGAGDEAGVVLGGSRVLPLAQPATTSADRRRRQSGQRIGAAAGPGKRDTPGRDPGEQQMGSGPRQTDGRTDGEGHRRCAAT</sequence>
<keyword evidence="3" id="KW-1185">Reference proteome</keyword>
<dbReference type="Proteomes" id="UP001176941">
    <property type="component" value="Chromosome 20"/>
</dbReference>
<gene>
    <name evidence="2" type="ORF">MRATA1EN1_LOCUS10104</name>
</gene>